<dbReference type="NCBIfam" id="NF007060">
    <property type="entry name" value="PRK09505.2-5"/>
    <property type="match status" value="1"/>
</dbReference>
<keyword evidence="1" id="KW-0732">Signal</keyword>
<gene>
    <name evidence="3" type="ORF">CXL00_16875</name>
</gene>
<feature type="signal peptide" evidence="1">
    <location>
        <begin position="1"/>
        <end position="24"/>
    </location>
</feature>
<dbReference type="EMBL" id="POUW01000007">
    <property type="protein sequence ID" value="PNG03874.1"/>
    <property type="molecule type" value="Genomic_DNA"/>
</dbReference>
<dbReference type="AlphaFoldDB" id="A0A2N8SN07"/>
<dbReference type="InterPro" id="IPR017853">
    <property type="entry name" value="GH"/>
</dbReference>
<evidence type="ECO:0000313" key="4">
    <source>
        <dbReference type="Proteomes" id="UP000235897"/>
    </source>
</evidence>
<dbReference type="SMART" id="SM00642">
    <property type="entry name" value="Aamy"/>
    <property type="match status" value="1"/>
</dbReference>
<dbReference type="InterPro" id="IPR006047">
    <property type="entry name" value="GH13_cat_dom"/>
</dbReference>
<comment type="caution">
    <text evidence="3">The sequence shown here is derived from an EMBL/GenBank/DDBJ whole genome shotgun (WGS) entry which is preliminary data.</text>
</comment>
<dbReference type="NCBIfam" id="NF007052">
    <property type="entry name" value="PRK09505.1-2"/>
    <property type="match status" value="1"/>
</dbReference>
<dbReference type="Pfam" id="PF00128">
    <property type="entry name" value="Alpha-amylase"/>
    <property type="match status" value="2"/>
</dbReference>
<accession>A0A2N8SN07</accession>
<dbReference type="PANTHER" id="PTHR10357:SF209">
    <property type="entry name" value="PERIPLASMIC ALPHA-AMYLASE"/>
    <property type="match status" value="1"/>
</dbReference>
<dbReference type="SUPFAM" id="SSF51445">
    <property type="entry name" value="(Trans)glycosidases"/>
    <property type="match status" value="1"/>
</dbReference>
<proteinExistence type="predicted"/>
<feature type="chain" id="PRO_5014783047" evidence="1">
    <location>
        <begin position="25"/>
        <end position="694"/>
    </location>
</feature>
<evidence type="ECO:0000313" key="3">
    <source>
        <dbReference type="EMBL" id="PNG03874.1"/>
    </source>
</evidence>
<dbReference type="Gene3D" id="3.20.20.80">
    <property type="entry name" value="Glycosidases"/>
    <property type="match status" value="2"/>
</dbReference>
<feature type="domain" description="Glycosyl hydrolase family 13 catalytic" evidence="2">
    <location>
        <begin position="198"/>
        <end position="653"/>
    </location>
</feature>
<dbReference type="RefSeq" id="WP_021209252.1">
    <property type="nucleotide sequence ID" value="NZ_JAMOIG010000036.1"/>
</dbReference>
<evidence type="ECO:0000259" key="2">
    <source>
        <dbReference type="SMART" id="SM00642"/>
    </source>
</evidence>
<organism evidence="3 4">
    <name type="scientific">Stutzerimonas stutzeri</name>
    <name type="common">Pseudomonas stutzeri</name>
    <dbReference type="NCBI Taxonomy" id="316"/>
    <lineage>
        <taxon>Bacteria</taxon>
        <taxon>Pseudomonadati</taxon>
        <taxon>Pseudomonadota</taxon>
        <taxon>Gammaproteobacteria</taxon>
        <taxon>Pseudomonadales</taxon>
        <taxon>Pseudomonadaceae</taxon>
        <taxon>Stutzerimonas</taxon>
    </lineage>
</organism>
<reference evidence="3 4" key="1">
    <citation type="submission" date="2018-01" db="EMBL/GenBank/DDBJ databases">
        <title>Denitrification phenotypes of diverse strains of Pseudomonas stutzeri.</title>
        <authorList>
            <person name="Milligan D.A."/>
            <person name="Bergaust L."/>
            <person name="Bakken L.R."/>
            <person name="Frostegard A."/>
        </authorList>
    </citation>
    <scope>NUCLEOTIDE SEQUENCE [LARGE SCALE GENOMIC DNA]</scope>
    <source>
        <strain evidence="3 4">28a3</strain>
    </source>
</reference>
<dbReference type="OrthoDB" id="9805159at2"/>
<dbReference type="GO" id="GO:0005975">
    <property type="term" value="P:carbohydrate metabolic process"/>
    <property type="evidence" value="ECO:0007669"/>
    <property type="project" value="InterPro"/>
</dbReference>
<dbReference type="PANTHER" id="PTHR10357">
    <property type="entry name" value="ALPHA-AMYLASE FAMILY MEMBER"/>
    <property type="match status" value="1"/>
</dbReference>
<protein>
    <submittedName>
        <fullName evidence="3">Alpha-amylase</fullName>
    </submittedName>
</protein>
<sequence>MHRRTPACHLLAFAFALPTQLALAEPSITARIADQPIDLRWHEMQPERYSTELTLPAGRLELGTAGAARSRPLAAYRKQALEKDTALRFDVPAPGRYRLIVDTGDDASLRLLPIKEAEPAKPGITCPVWRGEPVSVKVDDVFAEGERVRDAYSGQTTRVHDGRVTLTPAAGSDGLLLLEAVDTPADMPYDWRNATVYFVITDRFANGDPSNDRSYGRQPDGEQEIGTFHGGDLKGLTGKLDYLAELGVSAVWITAPYEQIHGWVGGGDKGDFRHYGYHGYYALDYTELDANMGSEADLRELMAEAHARGIRVLFDVVMNHPGYSTLADMQTFGFGGLREGMAQYLPAQWTAWQPEPHENLHAYHNLVDYQHPDWVKWWGKDWVRAGLGDYDQPPSALVDPVKGSLSFLPDFKTERDEPVGLPVFLQHKQPTGAVAREGYRVRDYLIEWLTDWVREYGVDGFRADTVMHVEPTAWGELRKAADRARAEWSAAHPDDRFAGSPFWMVGEVFGHGPEPSNYQNNGFDALINFAFQTDAAPGASECLAKAEPTYANYARLLAVHSGHNFMSYASSHDTALFSQQTGKDLALQRGMANALLLAPGAAQIFYGDESARLFGPTGSDPFQGTRSDMNWAQQAQPDTAALLDHWRTLGQFRARHPAIGAGRHTKLSTQPYAFSRVLGDDRVVVVQAGASVNR</sequence>
<dbReference type="Proteomes" id="UP000235897">
    <property type="component" value="Unassembled WGS sequence"/>
</dbReference>
<evidence type="ECO:0000256" key="1">
    <source>
        <dbReference type="SAM" id="SignalP"/>
    </source>
</evidence>
<name>A0A2N8SN07_STUST</name>